<protein>
    <recommendedName>
        <fullName evidence="1">Retrovirus-related Pol polyprotein from transposon TNT 1-94-like beta-barrel domain-containing protein</fullName>
    </recommendedName>
</protein>
<sequence>MKHEVKGLLVDCGGTTYVVNDQSKFIRFDDFNPADHNIELATINNVAMGKGDASIMLVDSNGNAQKAIHKDALYIPSFKQDIFSVQVAADKGAFVQFKSNSAESGKVGSNVEQNREMEHHNDLFKEECRHFRGKVSVSSVNRVSHAAQPLEEILMKCDKASKVKSHRSKHTKKDRKDDVTNLAANFHTNEVFKCKPPRSHYAFPSCPINPLTQLNLIDFQDWLRDKVKNIIQRDV</sequence>
<accession>A0A9Q1CD59</accession>
<reference evidence="2" key="1">
    <citation type="submission" date="2021-10" db="EMBL/GenBank/DDBJ databases">
        <title>Tropical sea cucumber genome reveals ecological adaptation and Cuvierian tubules defense mechanism.</title>
        <authorList>
            <person name="Chen T."/>
        </authorList>
    </citation>
    <scope>NUCLEOTIDE SEQUENCE</scope>
    <source>
        <strain evidence="2">Nanhai2018</strain>
        <tissue evidence="2">Muscle</tissue>
    </source>
</reference>
<evidence type="ECO:0000313" key="2">
    <source>
        <dbReference type="EMBL" id="KAJ8043166.1"/>
    </source>
</evidence>
<dbReference type="Pfam" id="PF22936">
    <property type="entry name" value="Pol_BBD"/>
    <property type="match status" value="1"/>
</dbReference>
<keyword evidence="3" id="KW-1185">Reference proteome</keyword>
<dbReference type="InterPro" id="IPR054722">
    <property type="entry name" value="PolX-like_BBD"/>
</dbReference>
<feature type="domain" description="Retrovirus-related Pol polyprotein from transposon TNT 1-94-like beta-barrel" evidence="1">
    <location>
        <begin position="9"/>
        <end position="92"/>
    </location>
</feature>
<proteinExistence type="predicted"/>
<evidence type="ECO:0000313" key="3">
    <source>
        <dbReference type="Proteomes" id="UP001152320"/>
    </source>
</evidence>
<evidence type="ECO:0000259" key="1">
    <source>
        <dbReference type="Pfam" id="PF22936"/>
    </source>
</evidence>
<dbReference type="EMBL" id="JAIZAY010000004">
    <property type="protein sequence ID" value="KAJ8043166.1"/>
    <property type="molecule type" value="Genomic_DNA"/>
</dbReference>
<comment type="caution">
    <text evidence="2">The sequence shown here is derived from an EMBL/GenBank/DDBJ whole genome shotgun (WGS) entry which is preliminary data.</text>
</comment>
<dbReference type="AlphaFoldDB" id="A0A9Q1CD59"/>
<name>A0A9Q1CD59_HOLLE</name>
<organism evidence="2 3">
    <name type="scientific">Holothuria leucospilota</name>
    <name type="common">Black long sea cucumber</name>
    <name type="synonym">Mertensiothuria leucospilota</name>
    <dbReference type="NCBI Taxonomy" id="206669"/>
    <lineage>
        <taxon>Eukaryota</taxon>
        <taxon>Metazoa</taxon>
        <taxon>Echinodermata</taxon>
        <taxon>Eleutherozoa</taxon>
        <taxon>Echinozoa</taxon>
        <taxon>Holothuroidea</taxon>
        <taxon>Aspidochirotacea</taxon>
        <taxon>Aspidochirotida</taxon>
        <taxon>Holothuriidae</taxon>
        <taxon>Holothuria</taxon>
    </lineage>
</organism>
<dbReference type="Proteomes" id="UP001152320">
    <property type="component" value="Chromosome 4"/>
</dbReference>
<gene>
    <name evidence="2" type="ORF">HOLleu_10139</name>
</gene>